<dbReference type="EMBL" id="BNJK01000002">
    <property type="protein sequence ID" value="GHO99931.1"/>
    <property type="molecule type" value="Genomic_DNA"/>
</dbReference>
<sequence length="115" mass="13129">MLRAQRLKGTVEHEDGNDGRCYQFHVSLAISLAQVLLSMFMLLHSNDDISLFVPLVNIPVSLDDLLQGITSINDRFDLACFNQFFQEDEILRLWSCFSTYERLAACHSRKDACAD</sequence>
<keyword evidence="1" id="KW-0812">Transmembrane</keyword>
<evidence type="ECO:0000256" key="1">
    <source>
        <dbReference type="SAM" id="Phobius"/>
    </source>
</evidence>
<comment type="caution">
    <text evidence="2">The sequence shown here is derived from an EMBL/GenBank/DDBJ whole genome shotgun (WGS) entry which is preliminary data.</text>
</comment>
<protein>
    <submittedName>
        <fullName evidence="2">Uncharacterized protein</fullName>
    </submittedName>
</protein>
<dbReference type="Proteomes" id="UP000597444">
    <property type="component" value="Unassembled WGS sequence"/>
</dbReference>
<proteinExistence type="predicted"/>
<evidence type="ECO:0000313" key="2">
    <source>
        <dbReference type="EMBL" id="GHO99931.1"/>
    </source>
</evidence>
<feature type="transmembrane region" description="Helical" evidence="1">
    <location>
        <begin position="21"/>
        <end position="43"/>
    </location>
</feature>
<keyword evidence="3" id="KW-1185">Reference proteome</keyword>
<dbReference type="AlphaFoldDB" id="A0A8J3J1K6"/>
<reference evidence="2" key="1">
    <citation type="submission" date="2020-10" db="EMBL/GenBank/DDBJ databases">
        <title>Taxonomic study of unclassified bacteria belonging to the class Ktedonobacteria.</title>
        <authorList>
            <person name="Yabe S."/>
            <person name="Wang C.M."/>
            <person name="Zheng Y."/>
            <person name="Sakai Y."/>
            <person name="Cavaletti L."/>
            <person name="Monciardini P."/>
            <person name="Donadio S."/>
        </authorList>
    </citation>
    <scope>NUCLEOTIDE SEQUENCE</scope>
    <source>
        <strain evidence="2">ID150040</strain>
    </source>
</reference>
<gene>
    <name evidence="2" type="ORF">KSF_099790</name>
</gene>
<keyword evidence="1" id="KW-1133">Transmembrane helix</keyword>
<evidence type="ECO:0000313" key="3">
    <source>
        <dbReference type="Proteomes" id="UP000597444"/>
    </source>
</evidence>
<accession>A0A8J3J1K6</accession>
<keyword evidence="1" id="KW-0472">Membrane</keyword>
<name>A0A8J3J1K6_9CHLR</name>
<organism evidence="2 3">
    <name type="scientific">Reticulibacter mediterranei</name>
    <dbReference type="NCBI Taxonomy" id="2778369"/>
    <lineage>
        <taxon>Bacteria</taxon>
        <taxon>Bacillati</taxon>
        <taxon>Chloroflexota</taxon>
        <taxon>Ktedonobacteria</taxon>
        <taxon>Ktedonobacterales</taxon>
        <taxon>Reticulibacteraceae</taxon>
        <taxon>Reticulibacter</taxon>
    </lineage>
</organism>